<sequence>MELRFNRSLLGLESTARLKARMSFIGFRTIKLVRGRRKGSPMMSPRNKELP</sequence>
<gene>
    <name evidence="1" type="ORF">NC653_013605</name>
</gene>
<accession>A0AAD6W380</accession>
<evidence type="ECO:0000313" key="2">
    <source>
        <dbReference type="Proteomes" id="UP001164929"/>
    </source>
</evidence>
<comment type="caution">
    <text evidence="1">The sequence shown here is derived from an EMBL/GenBank/DDBJ whole genome shotgun (WGS) entry which is preliminary data.</text>
</comment>
<name>A0AAD6W380_9ROSI</name>
<dbReference type="Proteomes" id="UP001164929">
    <property type="component" value="Chromosome 5"/>
</dbReference>
<protein>
    <submittedName>
        <fullName evidence="1">Uncharacterized protein</fullName>
    </submittedName>
</protein>
<proteinExistence type="predicted"/>
<dbReference type="EMBL" id="JAQIZT010000005">
    <property type="protein sequence ID" value="KAJ6997081.1"/>
    <property type="molecule type" value="Genomic_DNA"/>
</dbReference>
<keyword evidence="2" id="KW-1185">Reference proteome</keyword>
<organism evidence="1 2">
    <name type="scientific">Populus alba x Populus x berolinensis</name>
    <dbReference type="NCBI Taxonomy" id="444605"/>
    <lineage>
        <taxon>Eukaryota</taxon>
        <taxon>Viridiplantae</taxon>
        <taxon>Streptophyta</taxon>
        <taxon>Embryophyta</taxon>
        <taxon>Tracheophyta</taxon>
        <taxon>Spermatophyta</taxon>
        <taxon>Magnoliopsida</taxon>
        <taxon>eudicotyledons</taxon>
        <taxon>Gunneridae</taxon>
        <taxon>Pentapetalae</taxon>
        <taxon>rosids</taxon>
        <taxon>fabids</taxon>
        <taxon>Malpighiales</taxon>
        <taxon>Salicaceae</taxon>
        <taxon>Saliceae</taxon>
        <taxon>Populus</taxon>
    </lineage>
</organism>
<evidence type="ECO:0000313" key="1">
    <source>
        <dbReference type="EMBL" id="KAJ6997081.1"/>
    </source>
</evidence>
<dbReference type="AlphaFoldDB" id="A0AAD6W380"/>
<reference evidence="1" key="1">
    <citation type="journal article" date="2023" name="Mol. Ecol. Resour.">
        <title>Chromosome-level genome assembly of a triploid poplar Populus alba 'Berolinensis'.</title>
        <authorList>
            <person name="Chen S."/>
            <person name="Yu Y."/>
            <person name="Wang X."/>
            <person name="Wang S."/>
            <person name="Zhang T."/>
            <person name="Zhou Y."/>
            <person name="He R."/>
            <person name="Meng N."/>
            <person name="Wang Y."/>
            <person name="Liu W."/>
            <person name="Liu Z."/>
            <person name="Liu J."/>
            <person name="Guo Q."/>
            <person name="Huang H."/>
            <person name="Sederoff R.R."/>
            <person name="Wang G."/>
            <person name="Qu G."/>
            <person name="Chen S."/>
        </authorList>
    </citation>
    <scope>NUCLEOTIDE SEQUENCE</scope>
    <source>
        <strain evidence="1">SC-2020</strain>
    </source>
</reference>